<reference evidence="2" key="1">
    <citation type="submission" date="2022-11" db="UniProtKB">
        <authorList>
            <consortium name="WormBaseParasite"/>
        </authorList>
    </citation>
    <scope>IDENTIFICATION</scope>
</reference>
<dbReference type="WBParaSite" id="PS1159_v2.g12738.t1">
    <property type="protein sequence ID" value="PS1159_v2.g12738.t1"/>
    <property type="gene ID" value="PS1159_v2.g12738"/>
</dbReference>
<proteinExistence type="predicted"/>
<dbReference type="Proteomes" id="UP000887580">
    <property type="component" value="Unplaced"/>
</dbReference>
<protein>
    <submittedName>
        <fullName evidence="2">Uncharacterized protein</fullName>
    </submittedName>
</protein>
<organism evidence="1 2">
    <name type="scientific">Panagrolaimus sp. PS1159</name>
    <dbReference type="NCBI Taxonomy" id="55785"/>
    <lineage>
        <taxon>Eukaryota</taxon>
        <taxon>Metazoa</taxon>
        <taxon>Ecdysozoa</taxon>
        <taxon>Nematoda</taxon>
        <taxon>Chromadorea</taxon>
        <taxon>Rhabditida</taxon>
        <taxon>Tylenchina</taxon>
        <taxon>Panagrolaimomorpha</taxon>
        <taxon>Panagrolaimoidea</taxon>
        <taxon>Panagrolaimidae</taxon>
        <taxon>Panagrolaimus</taxon>
    </lineage>
</organism>
<name>A0AC35F175_9BILA</name>
<sequence>MKPFIIIALCGILAVYGQSNETVVEVVNNGNSTEIASVEVPDASVAAVVEPIESKQTVSLQSAEKPVIKADDDNSKLVANAVDSTKTAIKDASDGIANAAESAKNNVNAAADTVSRQAAEMRKSAENGVNTVIENGSPSTFIAPSLVLLFAFINSIQYL</sequence>
<accession>A0AC35F175</accession>
<evidence type="ECO:0000313" key="1">
    <source>
        <dbReference type="Proteomes" id="UP000887580"/>
    </source>
</evidence>
<evidence type="ECO:0000313" key="2">
    <source>
        <dbReference type="WBParaSite" id="PS1159_v2.g12738.t1"/>
    </source>
</evidence>